<dbReference type="PANTHER" id="PTHR43133:SF62">
    <property type="entry name" value="RNA POLYMERASE SIGMA FACTOR SIGZ"/>
    <property type="match status" value="1"/>
</dbReference>
<evidence type="ECO:0000259" key="6">
    <source>
        <dbReference type="Pfam" id="PF08281"/>
    </source>
</evidence>
<dbReference type="Pfam" id="PF08281">
    <property type="entry name" value="Sigma70_r4_2"/>
    <property type="match status" value="1"/>
</dbReference>
<accession>A0A0C2W452</accession>
<dbReference type="AlphaFoldDB" id="A0A0C2W452"/>
<organism evidence="7 8">
    <name type="scientific">Jeotgalibacillus alimentarius</name>
    <dbReference type="NCBI Taxonomy" id="135826"/>
    <lineage>
        <taxon>Bacteria</taxon>
        <taxon>Bacillati</taxon>
        <taxon>Bacillota</taxon>
        <taxon>Bacilli</taxon>
        <taxon>Bacillales</taxon>
        <taxon>Caryophanaceae</taxon>
        <taxon>Jeotgalibacillus</taxon>
    </lineage>
</organism>
<comment type="similarity">
    <text evidence="1">Belongs to the sigma-70 factor family. ECF subfamily.</text>
</comment>
<evidence type="ECO:0000256" key="1">
    <source>
        <dbReference type="ARBA" id="ARBA00010641"/>
    </source>
</evidence>
<feature type="domain" description="RNA polymerase sigma-70 region 2" evidence="5">
    <location>
        <begin position="23"/>
        <end position="90"/>
    </location>
</feature>
<comment type="caution">
    <text evidence="7">The sequence shown here is derived from an EMBL/GenBank/DDBJ whole genome shotgun (WGS) entry which is preliminary data.</text>
</comment>
<dbReference type="InterPro" id="IPR007627">
    <property type="entry name" value="RNA_pol_sigma70_r2"/>
</dbReference>
<reference evidence="7 8" key="1">
    <citation type="submission" date="2015-01" db="EMBL/GenBank/DDBJ databases">
        <title>Genome sequence of Jeotgalibacillus alimentarius.</title>
        <authorList>
            <person name="Goh K.M."/>
            <person name="Chan K.-G."/>
            <person name="Yaakop A.S."/>
            <person name="Ee R."/>
            <person name="Gan H.M."/>
            <person name="Chan C.S."/>
        </authorList>
    </citation>
    <scope>NUCLEOTIDE SEQUENCE [LARGE SCALE GENOMIC DNA]</scope>
    <source>
        <strain evidence="7 8">YKJ-13</strain>
    </source>
</reference>
<dbReference type="GO" id="GO:0016987">
    <property type="term" value="F:sigma factor activity"/>
    <property type="evidence" value="ECO:0007669"/>
    <property type="project" value="UniProtKB-KW"/>
</dbReference>
<sequence length="174" mass="20456">MRQTEEIEMAAYQAGDAEALGRIYEQLKQPLYLFIYRYTRDEQLSIDVVQDTFIKVQQYKQSFTPEKGTLKNFLFQTAYRIMIDKLNRRKKWYRLMPFLKPEDPQPTNTEDKLTVQQALSSLPEKQRAVILLTYYHDLSQTEIAQMLEIPVGTVKSRLHHAISSLKNMLGGDYL</sequence>
<dbReference type="InterPro" id="IPR014284">
    <property type="entry name" value="RNA_pol_sigma-70_dom"/>
</dbReference>
<evidence type="ECO:0000259" key="5">
    <source>
        <dbReference type="Pfam" id="PF04542"/>
    </source>
</evidence>
<dbReference type="CDD" id="cd06171">
    <property type="entry name" value="Sigma70_r4"/>
    <property type="match status" value="1"/>
</dbReference>
<feature type="domain" description="RNA polymerase sigma factor 70 region 4 type 2" evidence="6">
    <location>
        <begin position="115"/>
        <end position="162"/>
    </location>
</feature>
<protein>
    <submittedName>
        <fullName evidence="7">RNA polymerase sigma-70 factor, ECF subfamily</fullName>
    </submittedName>
</protein>
<dbReference type="InterPro" id="IPR013324">
    <property type="entry name" value="RNA_pol_sigma_r3/r4-like"/>
</dbReference>
<dbReference type="InterPro" id="IPR013325">
    <property type="entry name" value="RNA_pol_sigma_r2"/>
</dbReference>
<evidence type="ECO:0000256" key="3">
    <source>
        <dbReference type="ARBA" id="ARBA00023082"/>
    </source>
</evidence>
<name>A0A0C2W452_9BACL</name>
<dbReference type="SUPFAM" id="SSF88946">
    <property type="entry name" value="Sigma2 domain of RNA polymerase sigma factors"/>
    <property type="match status" value="1"/>
</dbReference>
<dbReference type="Gene3D" id="1.10.1740.10">
    <property type="match status" value="1"/>
</dbReference>
<dbReference type="InterPro" id="IPR036388">
    <property type="entry name" value="WH-like_DNA-bd_sf"/>
</dbReference>
<dbReference type="Pfam" id="PF04542">
    <property type="entry name" value="Sigma70_r2"/>
    <property type="match status" value="1"/>
</dbReference>
<evidence type="ECO:0000256" key="2">
    <source>
        <dbReference type="ARBA" id="ARBA00023015"/>
    </source>
</evidence>
<keyword evidence="3" id="KW-0731">Sigma factor</keyword>
<keyword evidence="8" id="KW-1185">Reference proteome</keyword>
<evidence type="ECO:0000313" key="7">
    <source>
        <dbReference type="EMBL" id="KIL51386.1"/>
    </source>
</evidence>
<dbReference type="InterPro" id="IPR039425">
    <property type="entry name" value="RNA_pol_sigma-70-like"/>
</dbReference>
<dbReference type="Proteomes" id="UP000031950">
    <property type="component" value="Unassembled WGS sequence"/>
</dbReference>
<keyword evidence="4" id="KW-0804">Transcription</keyword>
<evidence type="ECO:0000256" key="4">
    <source>
        <dbReference type="ARBA" id="ARBA00023163"/>
    </source>
</evidence>
<dbReference type="GO" id="GO:0006352">
    <property type="term" value="P:DNA-templated transcription initiation"/>
    <property type="evidence" value="ECO:0007669"/>
    <property type="project" value="InterPro"/>
</dbReference>
<dbReference type="PATRIC" id="fig|135826.4.peg.892"/>
<proteinExistence type="inferred from homology"/>
<dbReference type="SUPFAM" id="SSF88659">
    <property type="entry name" value="Sigma3 and sigma4 domains of RNA polymerase sigma factors"/>
    <property type="match status" value="1"/>
</dbReference>
<dbReference type="Gene3D" id="1.10.10.10">
    <property type="entry name" value="Winged helix-like DNA-binding domain superfamily/Winged helix DNA-binding domain"/>
    <property type="match status" value="1"/>
</dbReference>
<dbReference type="InterPro" id="IPR013249">
    <property type="entry name" value="RNA_pol_sigma70_r4_t2"/>
</dbReference>
<dbReference type="GO" id="GO:0003677">
    <property type="term" value="F:DNA binding"/>
    <property type="evidence" value="ECO:0007669"/>
    <property type="project" value="InterPro"/>
</dbReference>
<dbReference type="EMBL" id="JXRQ01000015">
    <property type="protein sequence ID" value="KIL51386.1"/>
    <property type="molecule type" value="Genomic_DNA"/>
</dbReference>
<keyword evidence="2" id="KW-0805">Transcription regulation</keyword>
<dbReference type="NCBIfam" id="TIGR02937">
    <property type="entry name" value="sigma70-ECF"/>
    <property type="match status" value="1"/>
</dbReference>
<gene>
    <name evidence="7" type="ORF">KP77_08980</name>
</gene>
<dbReference type="PANTHER" id="PTHR43133">
    <property type="entry name" value="RNA POLYMERASE ECF-TYPE SIGMA FACTO"/>
    <property type="match status" value="1"/>
</dbReference>
<dbReference type="STRING" id="135826.KP77_08980"/>
<evidence type="ECO:0000313" key="8">
    <source>
        <dbReference type="Proteomes" id="UP000031950"/>
    </source>
</evidence>